<dbReference type="OrthoDB" id="9768467at2"/>
<proteinExistence type="predicted"/>
<accession>A0A0A2EQV2</accession>
<dbReference type="InterPro" id="IPR027417">
    <property type="entry name" value="P-loop_NTPase"/>
</dbReference>
<dbReference type="PANTHER" id="PTHR42990:SF1">
    <property type="entry name" value="AAA+ ATPASE DOMAIN-CONTAINING PROTEIN"/>
    <property type="match status" value="1"/>
</dbReference>
<dbReference type="PANTHER" id="PTHR42990">
    <property type="entry name" value="ATPASE"/>
    <property type="match status" value="1"/>
</dbReference>
<dbReference type="SUPFAM" id="SSF46785">
    <property type="entry name" value="Winged helix' DNA-binding domain"/>
    <property type="match status" value="1"/>
</dbReference>
<dbReference type="SUPFAM" id="SSF52540">
    <property type="entry name" value="P-loop containing nucleoside triphosphate hydrolases"/>
    <property type="match status" value="1"/>
</dbReference>
<dbReference type="InterPro" id="IPR041682">
    <property type="entry name" value="AAA_14"/>
</dbReference>
<evidence type="ECO:0000313" key="2">
    <source>
        <dbReference type="EMBL" id="KGN81293.1"/>
    </source>
</evidence>
<keyword evidence="3" id="KW-1185">Reference proteome</keyword>
<comment type="caution">
    <text evidence="2">The sequence shown here is derived from an EMBL/GenBank/DDBJ whole genome shotgun (WGS) entry which is preliminary data.</text>
</comment>
<evidence type="ECO:0000259" key="1">
    <source>
        <dbReference type="Pfam" id="PF13173"/>
    </source>
</evidence>
<dbReference type="AlphaFoldDB" id="A0A0A2EQV2"/>
<dbReference type="Proteomes" id="UP000030125">
    <property type="component" value="Unassembled WGS sequence"/>
</dbReference>
<dbReference type="EMBL" id="JQJD01000027">
    <property type="protein sequence ID" value="KGN81293.1"/>
    <property type="molecule type" value="Genomic_DNA"/>
</dbReference>
<protein>
    <recommendedName>
        <fullName evidence="1">AAA domain-containing protein</fullName>
    </recommendedName>
</protein>
<organism evidence="2 3">
    <name type="scientific">Porphyromonas cangingivalis</name>
    <dbReference type="NCBI Taxonomy" id="36874"/>
    <lineage>
        <taxon>Bacteria</taxon>
        <taxon>Pseudomonadati</taxon>
        <taxon>Bacteroidota</taxon>
        <taxon>Bacteroidia</taxon>
        <taxon>Bacteroidales</taxon>
        <taxon>Porphyromonadaceae</taxon>
        <taxon>Porphyromonas</taxon>
    </lineage>
</organism>
<sequence length="390" mass="45420">MDAFYKIHRRLLDHRSKHVRRTLMDEIDPTHRFICVRGTRGIGKTSFLLDYVAEHYRPVASECLYANLNHFYFSEHTLYDFARAFVERGGELLLLDQIFKYPNWSAELRRCYEDFPTLRVIVAASSVMSLSEEADFIKVYDLRGFSFREYYGFVHNVEHPAYTLNDILMHHEDIASTIVNEQHPAEAFNDYLKQGFYPFFQENEASFGETLVKMMNMTLEVDVVYIHQIEPAYLYKLRKLLYLIASSATNTANVSTMSKEIGTSRATVMNYLKYLADAGMITMLYKQGEEYPKKPHRLYLNNTNIAQALSLHEPQMDDLRKIFLLSHLTPYYDVCAAESNAADFLVEGQYALKATDIMRKRGDMSTYFVVDDLTVGHGRQIPLWLFGFLY</sequence>
<evidence type="ECO:0000313" key="3">
    <source>
        <dbReference type="Proteomes" id="UP000030125"/>
    </source>
</evidence>
<dbReference type="STRING" id="36874.HQ34_07565"/>
<reference evidence="2 3" key="1">
    <citation type="submission" date="2014-08" db="EMBL/GenBank/DDBJ databases">
        <title>Porphyromonas cangingivalis strain:COT-109_OH1386 Genome sequencing.</title>
        <authorList>
            <person name="Wallis C."/>
            <person name="Deusch O."/>
            <person name="O'Flynn C."/>
            <person name="Davis I."/>
            <person name="Jospin G."/>
            <person name="Darling A.E."/>
            <person name="Coil D.A."/>
            <person name="Alexiev A."/>
            <person name="Horsfall A."/>
            <person name="Kirkwood N."/>
            <person name="Harris S."/>
            <person name="Eisen J.A."/>
        </authorList>
    </citation>
    <scope>NUCLEOTIDE SEQUENCE [LARGE SCALE GENOMIC DNA]</scope>
    <source>
        <strain evidence="3">COT-109 OH1386</strain>
    </source>
</reference>
<dbReference type="Pfam" id="PF13173">
    <property type="entry name" value="AAA_14"/>
    <property type="match status" value="1"/>
</dbReference>
<name>A0A0A2EQV2_PORCN</name>
<dbReference type="InterPro" id="IPR036390">
    <property type="entry name" value="WH_DNA-bd_sf"/>
</dbReference>
<gene>
    <name evidence="2" type="ORF">HQ35_04440</name>
</gene>
<dbReference type="eggNOG" id="COG1373">
    <property type="taxonomic scope" value="Bacteria"/>
</dbReference>
<dbReference type="RefSeq" id="WP_036851371.1">
    <property type="nucleotide sequence ID" value="NZ_JQJD01000027.1"/>
</dbReference>
<feature type="domain" description="AAA" evidence="1">
    <location>
        <begin position="31"/>
        <end position="150"/>
    </location>
</feature>